<dbReference type="SUPFAM" id="SSF54506">
    <property type="entry name" value="Diaminopimelate epimerase-like"/>
    <property type="match status" value="1"/>
</dbReference>
<dbReference type="PIRSF" id="PIRSF029792">
    <property type="entry name" value="Pro_racemase"/>
    <property type="match status" value="1"/>
</dbReference>
<dbReference type="SFLD" id="SFLDS00028">
    <property type="entry name" value="Proline_Racemase"/>
    <property type="match status" value="1"/>
</dbReference>
<evidence type="ECO:0000313" key="4">
    <source>
        <dbReference type="Proteomes" id="UP001139451"/>
    </source>
</evidence>
<dbReference type="FunFam" id="3.10.310.10:FF:000005">
    <property type="entry name" value="Proline racemase"/>
    <property type="match status" value="1"/>
</dbReference>
<sequence>MRLQQIITVVGAHAEGEVGRVITGGVIAPRAASMFERQQRFTREQDHLRGLLLSDPRGSVNAAVNLITPPVADDADLGMIVIEADHYPPMSGSNLICTVTVALETGMVPMTEPVTRLRVDTPAGLVEVDAECANGKCRRVSFRNVPAFVMHRRSPVEVPGLGTVEVDVAYGGMIYVIVEAETLGLTLARDEARHLVELGERIKRAAAVQLPAVHPENPGIHTINQTLFAGPLFEKDGVKAAKNAVVVSPGRIDRSPCGTGSSARMALFHARGELAVGEPFLHLSILDTEFACAIEGVAQVGASDAVVTRVSGRAWLTGVSYYGTDPEDPFPEGYRLNDSWPTPIQAAE</sequence>
<reference evidence="3" key="1">
    <citation type="submission" date="2022-05" db="EMBL/GenBank/DDBJ databases">
        <title>Sphingomonas sp. strain MG17 Genome sequencing and assembly.</title>
        <authorList>
            <person name="Kim I."/>
        </authorList>
    </citation>
    <scope>NUCLEOTIDE SEQUENCE</scope>
    <source>
        <strain evidence="3">MG17</strain>
    </source>
</reference>
<dbReference type="InterPro" id="IPR008794">
    <property type="entry name" value="Pro_racemase_fam"/>
</dbReference>
<gene>
    <name evidence="3" type="ORF">M9978_06005</name>
</gene>
<dbReference type="Gene3D" id="3.10.310.10">
    <property type="entry name" value="Diaminopimelate Epimerase, Chain A, domain 1"/>
    <property type="match status" value="2"/>
</dbReference>
<name>A0A9X2HMC2_9SPHN</name>
<evidence type="ECO:0000313" key="3">
    <source>
        <dbReference type="EMBL" id="MCP3729978.1"/>
    </source>
</evidence>
<comment type="caution">
    <text evidence="3">The sequence shown here is derived from an EMBL/GenBank/DDBJ whole genome shotgun (WGS) entry which is preliminary data.</text>
</comment>
<dbReference type="Proteomes" id="UP001139451">
    <property type="component" value="Unassembled WGS sequence"/>
</dbReference>
<dbReference type="RefSeq" id="WP_254292092.1">
    <property type="nucleotide sequence ID" value="NZ_JAMLDX010000003.1"/>
</dbReference>
<organism evidence="3 4">
    <name type="scientific">Sphingomonas tagetis</name>
    <dbReference type="NCBI Taxonomy" id="2949092"/>
    <lineage>
        <taxon>Bacteria</taxon>
        <taxon>Pseudomonadati</taxon>
        <taxon>Pseudomonadota</taxon>
        <taxon>Alphaproteobacteria</taxon>
        <taxon>Sphingomonadales</taxon>
        <taxon>Sphingomonadaceae</taxon>
        <taxon>Sphingomonas</taxon>
    </lineage>
</organism>
<accession>A0A9X2HMC2</accession>
<dbReference type="PANTHER" id="PTHR33442:SF5">
    <property type="entry name" value="BIFUNCTIONAL TRANS-3-HYDROXY-L-PROLINE DEHYDRATASE_2-EPIMERASE"/>
    <property type="match status" value="1"/>
</dbReference>
<dbReference type="GO" id="GO:0047580">
    <property type="term" value="F:4-hydroxyproline epimerase activity"/>
    <property type="evidence" value="ECO:0007669"/>
    <property type="project" value="TreeGrafter"/>
</dbReference>
<dbReference type="Pfam" id="PF05544">
    <property type="entry name" value="Pro_racemase"/>
    <property type="match status" value="1"/>
</dbReference>
<comment type="similarity">
    <text evidence="1">Belongs to the proline racemase family.</text>
</comment>
<keyword evidence="4" id="KW-1185">Reference proteome</keyword>
<protein>
    <submittedName>
        <fullName evidence="3">Proline racemase family protein</fullName>
    </submittedName>
</protein>
<dbReference type="AlphaFoldDB" id="A0A9X2HMC2"/>
<dbReference type="EMBL" id="JAMLDX010000003">
    <property type="protein sequence ID" value="MCP3729978.1"/>
    <property type="molecule type" value="Genomic_DNA"/>
</dbReference>
<dbReference type="PANTHER" id="PTHR33442">
    <property type="entry name" value="TRANS-3-HYDROXY-L-PROLINE DEHYDRATASE"/>
    <property type="match status" value="1"/>
</dbReference>
<proteinExistence type="inferred from homology"/>
<evidence type="ECO:0000256" key="2">
    <source>
        <dbReference type="PIRSR" id="PIRSR029792-1"/>
    </source>
</evidence>
<feature type="active site" description="Proton donor" evidence="2">
    <location>
        <position position="257"/>
    </location>
</feature>
<evidence type="ECO:0000256" key="1">
    <source>
        <dbReference type="ARBA" id="ARBA00007529"/>
    </source>
</evidence>
<feature type="active site" description="Proton acceptor" evidence="2">
    <location>
        <position position="91"/>
    </location>
</feature>